<proteinExistence type="predicted"/>
<dbReference type="Proteomes" id="UP001516400">
    <property type="component" value="Unassembled WGS sequence"/>
</dbReference>
<reference evidence="2 3" key="1">
    <citation type="journal article" date="2021" name="BMC Biol.">
        <title>Horizontally acquired antibacterial genes associated with adaptive radiation of ladybird beetles.</title>
        <authorList>
            <person name="Li H.S."/>
            <person name="Tang X.F."/>
            <person name="Huang Y.H."/>
            <person name="Xu Z.Y."/>
            <person name="Chen M.L."/>
            <person name="Du X.Y."/>
            <person name="Qiu B.Y."/>
            <person name="Chen P.T."/>
            <person name="Zhang W."/>
            <person name="Slipinski A."/>
            <person name="Escalona H.E."/>
            <person name="Waterhouse R.M."/>
            <person name="Zwick A."/>
            <person name="Pang H."/>
        </authorList>
    </citation>
    <scope>NUCLEOTIDE SEQUENCE [LARGE SCALE GENOMIC DNA]</scope>
    <source>
        <strain evidence="2">SYSU2018</strain>
    </source>
</reference>
<dbReference type="AlphaFoldDB" id="A0ABD2N4B5"/>
<sequence length="109" mass="12498">MRKLPFLDLHSQAILHVVSAAASIEGATSTCFGILFQPLALRRQVADLPMFYRYLHRRCSKELFWENSCFAATLGWAGDLWISLTSSIFLTFYNLALFQKRVNRHLNSS</sequence>
<dbReference type="EMBL" id="JABFTP020000062">
    <property type="protein sequence ID" value="KAL3273568.1"/>
    <property type="molecule type" value="Genomic_DNA"/>
</dbReference>
<evidence type="ECO:0000313" key="3">
    <source>
        <dbReference type="Proteomes" id="UP001516400"/>
    </source>
</evidence>
<evidence type="ECO:0000313" key="2">
    <source>
        <dbReference type="EMBL" id="KAL3273568.1"/>
    </source>
</evidence>
<name>A0ABD2N4B5_9CUCU</name>
<feature type="transmembrane region" description="Helical" evidence="1">
    <location>
        <begin position="80"/>
        <end position="98"/>
    </location>
</feature>
<organism evidence="2 3">
    <name type="scientific">Cryptolaemus montrouzieri</name>
    <dbReference type="NCBI Taxonomy" id="559131"/>
    <lineage>
        <taxon>Eukaryota</taxon>
        <taxon>Metazoa</taxon>
        <taxon>Ecdysozoa</taxon>
        <taxon>Arthropoda</taxon>
        <taxon>Hexapoda</taxon>
        <taxon>Insecta</taxon>
        <taxon>Pterygota</taxon>
        <taxon>Neoptera</taxon>
        <taxon>Endopterygota</taxon>
        <taxon>Coleoptera</taxon>
        <taxon>Polyphaga</taxon>
        <taxon>Cucujiformia</taxon>
        <taxon>Coccinelloidea</taxon>
        <taxon>Coccinellidae</taxon>
        <taxon>Scymninae</taxon>
        <taxon>Scymnini</taxon>
        <taxon>Cryptolaemus</taxon>
    </lineage>
</organism>
<keyword evidence="3" id="KW-1185">Reference proteome</keyword>
<protein>
    <submittedName>
        <fullName evidence="2">Uncharacterized protein</fullName>
    </submittedName>
</protein>
<gene>
    <name evidence="2" type="ORF">HHI36_015002</name>
</gene>
<comment type="caution">
    <text evidence="2">The sequence shown here is derived from an EMBL/GenBank/DDBJ whole genome shotgun (WGS) entry which is preliminary data.</text>
</comment>
<keyword evidence="1" id="KW-0812">Transmembrane</keyword>
<accession>A0ABD2N4B5</accession>
<keyword evidence="1" id="KW-1133">Transmembrane helix</keyword>
<evidence type="ECO:0000256" key="1">
    <source>
        <dbReference type="SAM" id="Phobius"/>
    </source>
</evidence>
<keyword evidence="1" id="KW-0472">Membrane</keyword>